<dbReference type="PRINTS" id="PR00411">
    <property type="entry name" value="PNDRDTASEI"/>
</dbReference>
<evidence type="ECO:0000256" key="12">
    <source>
        <dbReference type="ARBA" id="ARBA00049187"/>
    </source>
</evidence>
<dbReference type="SUPFAM" id="SSF51905">
    <property type="entry name" value="FAD/NAD(P)-binding domain"/>
    <property type="match status" value="1"/>
</dbReference>
<evidence type="ECO:0000256" key="11">
    <source>
        <dbReference type="ARBA" id="ARBA00023284"/>
    </source>
</evidence>
<dbReference type="InterPro" id="IPR001100">
    <property type="entry name" value="Pyr_nuc-diS_OxRdtase"/>
</dbReference>
<dbReference type="InterPro" id="IPR016156">
    <property type="entry name" value="FAD/NAD-linked_Rdtase_dimer_sf"/>
</dbReference>
<keyword evidence="9 13" id="KW-0520">NAD</keyword>
<dbReference type="SUPFAM" id="SSF55424">
    <property type="entry name" value="FAD/NAD-linked reductases, dimerisation (C-terminal) domain"/>
    <property type="match status" value="1"/>
</dbReference>
<dbReference type="Gene3D" id="3.50.50.60">
    <property type="entry name" value="FAD/NAD(P)-binding domain"/>
    <property type="match status" value="2"/>
</dbReference>
<comment type="catalytic activity">
    <reaction evidence="12 13">
        <text>N(6)-[(R)-dihydrolipoyl]-L-lysyl-[protein] + NAD(+) = N(6)-[(R)-lipoyl]-L-lysyl-[protein] + NADH + H(+)</text>
        <dbReference type="Rhea" id="RHEA:15045"/>
        <dbReference type="Rhea" id="RHEA-COMP:10474"/>
        <dbReference type="Rhea" id="RHEA-COMP:10475"/>
        <dbReference type="ChEBI" id="CHEBI:15378"/>
        <dbReference type="ChEBI" id="CHEBI:57540"/>
        <dbReference type="ChEBI" id="CHEBI:57945"/>
        <dbReference type="ChEBI" id="CHEBI:83099"/>
        <dbReference type="ChEBI" id="CHEBI:83100"/>
        <dbReference type="EC" id="1.8.1.4"/>
    </reaction>
</comment>
<comment type="miscellaneous">
    <text evidence="13">The active site is a redox-active disulfide bond.</text>
</comment>
<protein>
    <recommendedName>
        <fullName evidence="4 13">Dihydrolipoyl dehydrogenase</fullName>
        <ecNumber evidence="3 13">1.8.1.4</ecNumber>
    </recommendedName>
</protein>
<evidence type="ECO:0000256" key="5">
    <source>
        <dbReference type="ARBA" id="ARBA00022490"/>
    </source>
</evidence>
<evidence type="ECO:0000256" key="2">
    <source>
        <dbReference type="ARBA" id="ARBA00007532"/>
    </source>
</evidence>
<evidence type="ECO:0000313" key="17">
    <source>
        <dbReference type="EMBL" id="TDW94289.1"/>
    </source>
</evidence>
<gene>
    <name evidence="17" type="ORF">EV137_1591</name>
</gene>
<evidence type="ECO:0000256" key="1">
    <source>
        <dbReference type="ARBA" id="ARBA00004496"/>
    </source>
</evidence>
<comment type="subcellular location">
    <subcellularLocation>
        <location evidence="1">Cytoplasm</location>
    </subcellularLocation>
</comment>
<evidence type="ECO:0000313" key="18">
    <source>
        <dbReference type="Proteomes" id="UP000295060"/>
    </source>
</evidence>
<dbReference type="InterPro" id="IPR023753">
    <property type="entry name" value="FAD/NAD-binding_dom"/>
</dbReference>
<keyword evidence="8 13" id="KW-0560">Oxidoreductase</keyword>
<accession>A0ABY2FNE5</accession>
<feature type="compositionally biased region" description="Low complexity" evidence="14">
    <location>
        <begin position="53"/>
        <end position="65"/>
    </location>
</feature>
<dbReference type="InterPro" id="IPR050151">
    <property type="entry name" value="Class-I_Pyr_Nuc-Dis_Oxidored"/>
</dbReference>
<comment type="similarity">
    <text evidence="2 13">Belongs to the class-I pyridine nucleotide-disulfide oxidoreductase family.</text>
</comment>
<dbReference type="PIRSF" id="PIRSF000350">
    <property type="entry name" value="Mercury_reductase_MerA"/>
    <property type="match status" value="1"/>
</dbReference>
<evidence type="ECO:0000256" key="9">
    <source>
        <dbReference type="ARBA" id="ARBA00023027"/>
    </source>
</evidence>
<dbReference type="EMBL" id="SODU01000001">
    <property type="protein sequence ID" value="TDW94289.1"/>
    <property type="molecule type" value="Genomic_DNA"/>
</dbReference>
<comment type="cofactor">
    <cofactor evidence="13">
        <name>FAD</name>
        <dbReference type="ChEBI" id="CHEBI:57692"/>
    </cofactor>
    <text evidence="13">Binds 1 FAD per subunit.</text>
</comment>
<evidence type="ECO:0000256" key="4">
    <source>
        <dbReference type="ARBA" id="ARBA00016961"/>
    </source>
</evidence>
<evidence type="ECO:0000256" key="10">
    <source>
        <dbReference type="ARBA" id="ARBA00023157"/>
    </source>
</evidence>
<evidence type="ECO:0000256" key="3">
    <source>
        <dbReference type="ARBA" id="ARBA00012608"/>
    </source>
</evidence>
<dbReference type="Pfam" id="PF07992">
    <property type="entry name" value="Pyr_redox_2"/>
    <property type="match status" value="1"/>
</dbReference>
<dbReference type="InterPro" id="IPR006258">
    <property type="entry name" value="Lipoamide_DH"/>
</dbReference>
<keyword evidence="10" id="KW-1015">Disulfide bond</keyword>
<evidence type="ECO:0000256" key="13">
    <source>
        <dbReference type="RuleBase" id="RU003692"/>
    </source>
</evidence>
<dbReference type="Proteomes" id="UP000295060">
    <property type="component" value="Unassembled WGS sequence"/>
</dbReference>
<evidence type="ECO:0000256" key="6">
    <source>
        <dbReference type="ARBA" id="ARBA00022630"/>
    </source>
</evidence>
<dbReference type="Gene3D" id="3.30.390.30">
    <property type="match status" value="1"/>
</dbReference>
<dbReference type="InterPro" id="IPR012999">
    <property type="entry name" value="Pyr_OxRdtase_I_AS"/>
</dbReference>
<organism evidence="17 18">
    <name type="scientific">Kribbella pratensis</name>
    <dbReference type="NCBI Taxonomy" id="2512112"/>
    <lineage>
        <taxon>Bacteria</taxon>
        <taxon>Bacillati</taxon>
        <taxon>Actinomycetota</taxon>
        <taxon>Actinomycetes</taxon>
        <taxon>Propionibacteriales</taxon>
        <taxon>Kribbellaceae</taxon>
        <taxon>Kribbella</taxon>
    </lineage>
</organism>
<dbReference type="NCBIfam" id="TIGR01350">
    <property type="entry name" value="lipoamide_DH"/>
    <property type="match status" value="1"/>
</dbReference>
<dbReference type="Pfam" id="PF02852">
    <property type="entry name" value="Pyr_redox_dim"/>
    <property type="match status" value="1"/>
</dbReference>
<dbReference type="PANTHER" id="PTHR22912:SF217">
    <property type="entry name" value="DIHYDROLIPOYL DEHYDROGENASE"/>
    <property type="match status" value="1"/>
</dbReference>
<reference evidence="17 18" key="1">
    <citation type="submission" date="2019-03" db="EMBL/GenBank/DDBJ databases">
        <title>Genomic Encyclopedia of Type Strains, Phase III (KMG-III): the genomes of soil and plant-associated and newly described type strains.</title>
        <authorList>
            <person name="Whitman W."/>
        </authorList>
    </citation>
    <scope>NUCLEOTIDE SEQUENCE [LARGE SCALE GENOMIC DNA]</scope>
    <source>
        <strain evidence="17 18">VKMAc-2574</strain>
    </source>
</reference>
<dbReference type="InterPro" id="IPR004099">
    <property type="entry name" value="Pyr_nucl-diS_OxRdtase_dimer"/>
</dbReference>
<proteinExistence type="inferred from homology"/>
<comment type="caution">
    <text evidence="17">The sequence shown here is derived from an EMBL/GenBank/DDBJ whole genome shotgun (WGS) entry which is preliminary data.</text>
</comment>
<dbReference type="EC" id="1.8.1.4" evidence="3 13"/>
<keyword evidence="6 13" id="KW-0285">Flavoprotein</keyword>
<keyword evidence="5" id="KW-0963">Cytoplasm</keyword>
<sequence>MGVSVHYLCKSGPKSWITVAAGPDGRVVTGPGVDPRAIGGKMTPGRYRDPGRPTRTTPTEEPVTDSGTDAGTTYDLVILGGGSGGYAAGLRAATLGLSVALVEKDKVGGTCLHRGCIPTKALLHAAEVADSAREGEQFGVRTTLEGVDMGGVNKYKDGVVDRLFKGLQGQLKARGITVIEGEGRLTSPTTVQVGGTTYTGRNVLLASGSYSRSLPGLELDGHRVIASEHALTLDRVPESAVILGGGVIGVEFASAWTSFGTKVTIVEALPRLVPAEDADCSKTLERAFRKRKIAFKTGTPFESVAVTDSGVRVTVAGGEVIEAELLLVAVGRGPNTAGLGYEEVGVALDRGFVTVDSTLQTSVPGVYAVGDIVAGLQLAHRGFQQGIFVAEHLAGLAPTPIDEAGIPRVTYSEPEVASVGLTEEQAREKYGDVEILNYNLGGNGKSQILKTAGFVKLVRAKDGAVVGLHMVGSRVGELIGEAQLIYNWEAYPADVAPLVHAHPTQNEALGEAHLALAGKPLHFHD</sequence>
<dbReference type="PANTHER" id="PTHR22912">
    <property type="entry name" value="DISULFIDE OXIDOREDUCTASE"/>
    <property type="match status" value="1"/>
</dbReference>
<keyword evidence="7 13" id="KW-0274">FAD</keyword>
<evidence type="ECO:0000259" key="15">
    <source>
        <dbReference type="Pfam" id="PF02852"/>
    </source>
</evidence>
<name>A0ABY2FNE5_9ACTN</name>
<feature type="domain" description="FAD/NAD(P)-binding" evidence="16">
    <location>
        <begin position="74"/>
        <end position="386"/>
    </location>
</feature>
<evidence type="ECO:0000256" key="7">
    <source>
        <dbReference type="ARBA" id="ARBA00022827"/>
    </source>
</evidence>
<feature type="region of interest" description="Disordered" evidence="14">
    <location>
        <begin position="28"/>
        <end position="68"/>
    </location>
</feature>
<evidence type="ECO:0000259" key="16">
    <source>
        <dbReference type="Pfam" id="PF07992"/>
    </source>
</evidence>
<evidence type="ECO:0000256" key="8">
    <source>
        <dbReference type="ARBA" id="ARBA00023002"/>
    </source>
</evidence>
<dbReference type="PROSITE" id="PS00076">
    <property type="entry name" value="PYRIDINE_REDOX_1"/>
    <property type="match status" value="1"/>
</dbReference>
<keyword evidence="11 13" id="KW-0676">Redox-active center</keyword>
<dbReference type="InterPro" id="IPR036188">
    <property type="entry name" value="FAD/NAD-bd_sf"/>
</dbReference>
<keyword evidence="18" id="KW-1185">Reference proteome</keyword>
<evidence type="ECO:0000256" key="14">
    <source>
        <dbReference type="SAM" id="MobiDB-lite"/>
    </source>
</evidence>
<dbReference type="PRINTS" id="PR00368">
    <property type="entry name" value="FADPNR"/>
</dbReference>
<feature type="domain" description="Pyridine nucleotide-disulphide oxidoreductase dimerisation" evidence="15">
    <location>
        <begin position="406"/>
        <end position="512"/>
    </location>
</feature>